<reference evidence="1" key="1">
    <citation type="journal article" date="2015" name="Nature">
        <title>Complex archaea that bridge the gap between prokaryotes and eukaryotes.</title>
        <authorList>
            <person name="Spang A."/>
            <person name="Saw J.H."/>
            <person name="Jorgensen S.L."/>
            <person name="Zaremba-Niedzwiedzka K."/>
            <person name="Martijn J."/>
            <person name="Lind A.E."/>
            <person name="van Eijk R."/>
            <person name="Schleper C."/>
            <person name="Guy L."/>
            <person name="Ettema T.J."/>
        </authorList>
    </citation>
    <scope>NUCLEOTIDE SEQUENCE</scope>
</reference>
<comment type="caution">
    <text evidence="1">The sequence shown here is derived from an EMBL/GenBank/DDBJ whole genome shotgun (WGS) entry which is preliminary data.</text>
</comment>
<name>A0A0F9G6E3_9ZZZZ</name>
<protein>
    <submittedName>
        <fullName evidence="1">Uncharacterized protein</fullName>
    </submittedName>
</protein>
<sequence>MMDIDRQIEIIEAQIHSEFAQFTLFEKMAYLKKYFGPDPEFSQEAVNIVIGNICKNMKGKQK</sequence>
<evidence type="ECO:0000313" key="1">
    <source>
        <dbReference type="EMBL" id="KKL94324.1"/>
    </source>
</evidence>
<accession>A0A0F9G6E3</accession>
<proteinExistence type="predicted"/>
<dbReference type="EMBL" id="LAZR01018954">
    <property type="protein sequence ID" value="KKL94324.1"/>
    <property type="molecule type" value="Genomic_DNA"/>
</dbReference>
<dbReference type="AlphaFoldDB" id="A0A0F9G6E3"/>
<organism evidence="1">
    <name type="scientific">marine sediment metagenome</name>
    <dbReference type="NCBI Taxonomy" id="412755"/>
    <lineage>
        <taxon>unclassified sequences</taxon>
        <taxon>metagenomes</taxon>
        <taxon>ecological metagenomes</taxon>
    </lineage>
</organism>
<gene>
    <name evidence="1" type="ORF">LCGC14_1865770</name>
</gene>